<dbReference type="PANTHER" id="PTHR38692:SF1">
    <property type="entry name" value="PROTEIN SMG"/>
    <property type="match status" value="1"/>
</dbReference>
<proteinExistence type="inferred from homology"/>
<dbReference type="AlphaFoldDB" id="A0A2V1JVI0"/>
<gene>
    <name evidence="1" type="primary">smg</name>
    <name evidence="2" type="ORF">DD235_12015</name>
</gene>
<dbReference type="HAMAP" id="MF_00598">
    <property type="entry name" value="Smg"/>
    <property type="match status" value="1"/>
</dbReference>
<name>A0A2V1JVI0_9BURK</name>
<dbReference type="InterPro" id="IPR007456">
    <property type="entry name" value="Smg"/>
</dbReference>
<comment type="similarity">
    <text evidence="1">Belongs to the Smg family.</text>
</comment>
<accession>A0A2V1JVI0</accession>
<dbReference type="PANTHER" id="PTHR38692">
    <property type="entry name" value="PROTEIN SMG"/>
    <property type="match status" value="1"/>
</dbReference>
<evidence type="ECO:0000313" key="2">
    <source>
        <dbReference type="EMBL" id="PWF22105.1"/>
    </source>
</evidence>
<sequence>MFDILVYLFENYYTPQSCPEADVLARRLAAAGFEREDIHDALGWLYGLATSTEQCVELAARPAGQSCRIYTDDEYQLLGSEAVGFLSFLENSGALPAPIREIVVERVWALDERPIGLDKLKTIVLMVLWSQEAEVDHLILEELLSAQEDPRPLH</sequence>
<keyword evidence="3" id="KW-1185">Reference proteome</keyword>
<reference evidence="3" key="1">
    <citation type="submission" date="2018-05" db="EMBL/GenBank/DDBJ databases">
        <authorList>
            <person name="Li Y."/>
        </authorList>
    </citation>
    <scope>NUCLEOTIDE SEQUENCE [LARGE SCALE GENOMIC DNA]</scope>
    <source>
        <strain evidence="3">3d-2-2</strain>
    </source>
</reference>
<evidence type="ECO:0000313" key="3">
    <source>
        <dbReference type="Proteomes" id="UP000245212"/>
    </source>
</evidence>
<protein>
    <recommendedName>
        <fullName evidence="1">Protein Smg homolog</fullName>
    </recommendedName>
</protein>
<organism evidence="2 3">
    <name type="scientific">Corticimicrobacter populi</name>
    <dbReference type="NCBI Taxonomy" id="2175229"/>
    <lineage>
        <taxon>Bacteria</taxon>
        <taxon>Pseudomonadati</taxon>
        <taxon>Pseudomonadota</taxon>
        <taxon>Betaproteobacteria</taxon>
        <taxon>Burkholderiales</taxon>
        <taxon>Alcaligenaceae</taxon>
        <taxon>Corticimicrobacter</taxon>
    </lineage>
</organism>
<dbReference type="RefSeq" id="WP_109062345.1">
    <property type="nucleotide sequence ID" value="NZ_QETA01000005.1"/>
</dbReference>
<dbReference type="Pfam" id="PF04361">
    <property type="entry name" value="DUF494"/>
    <property type="match status" value="1"/>
</dbReference>
<dbReference type="EMBL" id="QETA01000005">
    <property type="protein sequence ID" value="PWF22105.1"/>
    <property type="molecule type" value="Genomic_DNA"/>
</dbReference>
<dbReference type="Proteomes" id="UP000245212">
    <property type="component" value="Unassembled WGS sequence"/>
</dbReference>
<comment type="caution">
    <text evidence="2">The sequence shown here is derived from an EMBL/GenBank/DDBJ whole genome shotgun (WGS) entry which is preliminary data.</text>
</comment>
<evidence type="ECO:0000256" key="1">
    <source>
        <dbReference type="HAMAP-Rule" id="MF_00598"/>
    </source>
</evidence>